<accession>A0A1I7GQ64</accession>
<reference evidence="1 2" key="1">
    <citation type="submission" date="2016-10" db="EMBL/GenBank/DDBJ databases">
        <authorList>
            <person name="de Groot N.N."/>
        </authorList>
    </citation>
    <scope>NUCLEOTIDE SEQUENCE [LARGE SCALE GENOMIC DNA]</scope>
    <source>
        <strain evidence="1 2">Nl14</strain>
    </source>
</reference>
<dbReference type="Proteomes" id="UP000182649">
    <property type="component" value="Unassembled WGS sequence"/>
</dbReference>
<sequence length="71" mass="8114">MVLVLTEGLAEISIFNWNGTQRARRLHFFVLGEKKKARSVRQALERQNTDNEEQQGSTDQQALLEANAMIL</sequence>
<name>A0A1I7GQ64_9PROT</name>
<gene>
    <name evidence="1" type="ORF">SAMN05216417_105168</name>
</gene>
<dbReference type="AlphaFoldDB" id="A0A1I7GQ64"/>
<organism evidence="1 2">
    <name type="scientific">Nitrosospira multiformis</name>
    <dbReference type="NCBI Taxonomy" id="1231"/>
    <lineage>
        <taxon>Bacteria</taxon>
        <taxon>Pseudomonadati</taxon>
        <taxon>Pseudomonadota</taxon>
        <taxon>Betaproteobacteria</taxon>
        <taxon>Nitrosomonadales</taxon>
        <taxon>Nitrosomonadaceae</taxon>
        <taxon>Nitrosospira</taxon>
    </lineage>
</organism>
<dbReference type="EMBL" id="FPBZ01000005">
    <property type="protein sequence ID" value="SFU50603.1"/>
    <property type="molecule type" value="Genomic_DNA"/>
</dbReference>
<protein>
    <submittedName>
        <fullName evidence="1">Uncharacterized protein</fullName>
    </submittedName>
</protein>
<evidence type="ECO:0000313" key="2">
    <source>
        <dbReference type="Proteomes" id="UP000182649"/>
    </source>
</evidence>
<proteinExistence type="predicted"/>
<evidence type="ECO:0000313" key="1">
    <source>
        <dbReference type="EMBL" id="SFU50603.1"/>
    </source>
</evidence>